<dbReference type="SUPFAM" id="SSF47986">
    <property type="entry name" value="DEATH domain"/>
    <property type="match status" value="1"/>
</dbReference>
<gene>
    <name evidence="3" type="ORF">TCLT_LOCUS2347</name>
</gene>
<dbReference type="Gene3D" id="3.40.50.300">
    <property type="entry name" value="P-loop containing nucleotide triphosphate hydrolases"/>
    <property type="match status" value="1"/>
</dbReference>
<dbReference type="PANTHER" id="PTHR22845:SF5">
    <property type="entry name" value="APOPTOTIC PROTEASE-ACTIVATING FACTOR 1"/>
    <property type="match status" value="1"/>
</dbReference>
<dbReference type="WBParaSite" id="TCLT_0000234601-mRNA-1">
    <property type="protein sequence ID" value="TCLT_0000234601-mRNA-1"/>
    <property type="gene ID" value="TCLT_0000234601"/>
</dbReference>
<dbReference type="GO" id="GO:0043531">
    <property type="term" value="F:ADP binding"/>
    <property type="evidence" value="ECO:0007669"/>
    <property type="project" value="InterPro"/>
</dbReference>
<accession>A0A0N5CQ46</accession>
<reference evidence="3 4" key="2">
    <citation type="submission" date="2018-11" db="EMBL/GenBank/DDBJ databases">
        <authorList>
            <consortium name="Pathogen Informatics"/>
        </authorList>
    </citation>
    <scope>NUCLEOTIDE SEQUENCE [LARGE SCALE GENOMIC DNA]</scope>
</reference>
<evidence type="ECO:0000313" key="5">
    <source>
        <dbReference type="WBParaSite" id="TCLT_0000234601-mRNA-1"/>
    </source>
</evidence>
<dbReference type="GO" id="GO:0006915">
    <property type="term" value="P:apoptotic process"/>
    <property type="evidence" value="ECO:0007669"/>
    <property type="project" value="UniProtKB-KW"/>
</dbReference>
<keyword evidence="1" id="KW-0053">Apoptosis</keyword>
<dbReference type="EMBL" id="UYYF01000461">
    <property type="protein sequence ID" value="VDM98254.1"/>
    <property type="molecule type" value="Genomic_DNA"/>
</dbReference>
<dbReference type="InterPro" id="IPR027417">
    <property type="entry name" value="P-loop_NTPase"/>
</dbReference>
<keyword evidence="4" id="KW-1185">Reference proteome</keyword>
<organism evidence="5">
    <name type="scientific">Thelazia callipaeda</name>
    <name type="common">Oriental eyeworm</name>
    <name type="synonym">Parasitic nematode</name>
    <dbReference type="NCBI Taxonomy" id="103827"/>
    <lineage>
        <taxon>Eukaryota</taxon>
        <taxon>Metazoa</taxon>
        <taxon>Ecdysozoa</taxon>
        <taxon>Nematoda</taxon>
        <taxon>Chromadorea</taxon>
        <taxon>Rhabditida</taxon>
        <taxon>Spirurina</taxon>
        <taxon>Spiruromorpha</taxon>
        <taxon>Thelazioidea</taxon>
        <taxon>Thelaziidae</taxon>
        <taxon>Thelazia</taxon>
    </lineage>
</organism>
<dbReference type="Gene3D" id="1.10.10.10">
    <property type="entry name" value="Winged helix-like DNA-binding domain superfamily/Winged helix DNA-binding domain"/>
    <property type="match status" value="1"/>
</dbReference>
<dbReference type="OrthoDB" id="1357022at2759"/>
<dbReference type="OMA" id="TDSCIFM"/>
<evidence type="ECO:0000313" key="3">
    <source>
        <dbReference type="EMBL" id="VDM98254.1"/>
    </source>
</evidence>
<evidence type="ECO:0000313" key="4">
    <source>
        <dbReference type="Proteomes" id="UP000276776"/>
    </source>
</evidence>
<protein>
    <submittedName>
        <fullName evidence="5">NB-ARC domain-containing protein</fullName>
    </submittedName>
</protein>
<dbReference type="Proteomes" id="UP000276776">
    <property type="component" value="Unassembled WGS sequence"/>
</dbReference>
<dbReference type="AlphaFoldDB" id="A0A0N5CQ46"/>
<dbReference type="InterPro" id="IPR011029">
    <property type="entry name" value="DEATH-like_dom_sf"/>
</dbReference>
<dbReference type="SUPFAM" id="SSF52540">
    <property type="entry name" value="P-loop containing nucleoside triphosphate hydrolases"/>
    <property type="match status" value="1"/>
</dbReference>
<reference evidence="5" key="1">
    <citation type="submission" date="2017-02" db="UniProtKB">
        <authorList>
            <consortium name="WormBaseParasite"/>
        </authorList>
    </citation>
    <scope>IDENTIFICATION</scope>
</reference>
<proteinExistence type="predicted"/>
<dbReference type="InterPro" id="IPR036388">
    <property type="entry name" value="WH-like_DNA-bd_sf"/>
</dbReference>
<feature type="domain" description="NB-ARC" evidence="2">
    <location>
        <begin position="145"/>
        <end position="291"/>
    </location>
</feature>
<dbReference type="Pfam" id="PF00931">
    <property type="entry name" value="NB-ARC"/>
    <property type="match status" value="1"/>
</dbReference>
<dbReference type="InterPro" id="IPR002182">
    <property type="entry name" value="NB-ARC"/>
</dbReference>
<evidence type="ECO:0000256" key="1">
    <source>
        <dbReference type="ARBA" id="ARBA00022703"/>
    </source>
</evidence>
<sequence>MLVSTSISFVSYFVERMLVEQQNRVLSIAMEALVQDFEPRDAIPFMCSKDIFNDDQQEIILALASYFLRTLRVMEFLRQYRKAANSLDPLIKYFEQYGQKHLACLLSKEYVPDERPLLSSNDLEDRLFKDGHVPRLPSYCIMRTNLLEKLKNLLIDLSFRDHFWLIVHGFPGCGKSFLASSVLQAYPILLSRYYEHVIWVEDGRTNRSQVSDVISNFVFLATDALFLTGKETVAQILLYHINFQAKAALREKPNTLVVLNDVYLQKIVRWFDKLNCRILATSRNVDIFQVCYSNPVYFSIDPPGLSLSETEMMFKELHSSNLEISLCNDSQLCHIHKKTMGLPALLGILRQQICSDHNNFHNLLSMLNYCSIAAISNFTYYNHKNMISAIMESYKLLTKRQKVLMETFIIFGPDEWIPLEFISLCIAFDICGTNDVSCIVLQELKPLINASLVNERIIDCSVNSSYTRPLFYDYQINSIMHSFLCTIVDRQNYFHSFIRPSVSTFLSQARCRDTDFMQRVQSFIDLHPLLFQEIPYENCLQSELAKQYVQEGLHISFTDSEQLKDQNIKKAARSWSDICIFM</sequence>
<name>A0A0N5CQ46_THECL</name>
<dbReference type="Gene3D" id="1.10.533.10">
    <property type="entry name" value="Death Domain, Fas"/>
    <property type="match status" value="1"/>
</dbReference>
<dbReference type="GO" id="GO:0005829">
    <property type="term" value="C:cytosol"/>
    <property type="evidence" value="ECO:0007669"/>
    <property type="project" value="UniProtKB-ARBA"/>
</dbReference>
<dbReference type="PANTHER" id="PTHR22845">
    <property type="entry name" value="APOPTOTIC PROTEASE-ACTIVATING FACTOR 1"/>
    <property type="match status" value="1"/>
</dbReference>
<evidence type="ECO:0000259" key="2">
    <source>
        <dbReference type="Pfam" id="PF00931"/>
    </source>
</evidence>
<dbReference type="STRING" id="103827.A0A0N5CQ46"/>